<feature type="compositionally biased region" description="Basic and acidic residues" evidence="1">
    <location>
        <begin position="212"/>
        <end position="228"/>
    </location>
</feature>
<keyword evidence="3" id="KW-1185">Reference proteome</keyword>
<proteinExistence type="predicted"/>
<name>A0A1Q9DWX7_SYMMI</name>
<dbReference type="AlphaFoldDB" id="A0A1Q9DWX7"/>
<dbReference type="Proteomes" id="UP000186817">
    <property type="component" value="Unassembled WGS sequence"/>
</dbReference>
<feature type="region of interest" description="Disordered" evidence="1">
    <location>
        <begin position="16"/>
        <end position="39"/>
    </location>
</feature>
<protein>
    <submittedName>
        <fullName evidence="2">Uncharacterized protein</fullName>
    </submittedName>
</protein>
<sequence length="228" mass="24782">MSPIAQRSPACAVIGSPGRASCRIPESSPAQGKTPGERQRGVRFGYTVLNLDFQTDAGFRAGKKPNTGVTGSFLPGAAMLAPDLQFMVHSSEVLDDEGYVHRGSKITQLERGEEPPEWRLRDFAFAAYSGPNAPGLREVHFGRRSVWVFASARDHTEEIVVFRKGSDARRKPDKGLFMGVRAVQQASTMAVPLEIANASGPDDENGTLVKKNPAESGHKDAPNEFRNF</sequence>
<comment type="caution">
    <text evidence="2">The sequence shown here is derived from an EMBL/GenBank/DDBJ whole genome shotgun (WGS) entry which is preliminary data.</text>
</comment>
<accession>A0A1Q9DWX7</accession>
<evidence type="ECO:0000313" key="3">
    <source>
        <dbReference type="Proteomes" id="UP000186817"/>
    </source>
</evidence>
<gene>
    <name evidence="2" type="ORF">AK812_SmicGene17756</name>
</gene>
<organism evidence="2 3">
    <name type="scientific">Symbiodinium microadriaticum</name>
    <name type="common">Dinoflagellate</name>
    <name type="synonym">Zooxanthella microadriatica</name>
    <dbReference type="NCBI Taxonomy" id="2951"/>
    <lineage>
        <taxon>Eukaryota</taxon>
        <taxon>Sar</taxon>
        <taxon>Alveolata</taxon>
        <taxon>Dinophyceae</taxon>
        <taxon>Suessiales</taxon>
        <taxon>Symbiodiniaceae</taxon>
        <taxon>Symbiodinium</taxon>
    </lineage>
</organism>
<dbReference type="EMBL" id="LSRX01000354">
    <property type="protein sequence ID" value="OLP99649.1"/>
    <property type="molecule type" value="Genomic_DNA"/>
</dbReference>
<reference evidence="2 3" key="1">
    <citation type="submission" date="2016-02" db="EMBL/GenBank/DDBJ databases">
        <title>Genome analysis of coral dinoflagellate symbionts highlights evolutionary adaptations to a symbiotic lifestyle.</title>
        <authorList>
            <person name="Aranda M."/>
            <person name="Li Y."/>
            <person name="Liew Y.J."/>
            <person name="Baumgarten S."/>
            <person name="Simakov O."/>
            <person name="Wilson M."/>
            <person name="Piel J."/>
            <person name="Ashoor H."/>
            <person name="Bougouffa S."/>
            <person name="Bajic V.B."/>
            <person name="Ryu T."/>
            <person name="Ravasi T."/>
            <person name="Bayer T."/>
            <person name="Micklem G."/>
            <person name="Kim H."/>
            <person name="Bhak J."/>
            <person name="Lajeunesse T.C."/>
            <person name="Voolstra C.R."/>
        </authorList>
    </citation>
    <scope>NUCLEOTIDE SEQUENCE [LARGE SCALE GENOMIC DNA]</scope>
    <source>
        <strain evidence="2 3">CCMP2467</strain>
    </source>
</reference>
<feature type="region of interest" description="Disordered" evidence="1">
    <location>
        <begin position="196"/>
        <end position="228"/>
    </location>
</feature>
<evidence type="ECO:0000256" key="1">
    <source>
        <dbReference type="SAM" id="MobiDB-lite"/>
    </source>
</evidence>
<evidence type="ECO:0000313" key="2">
    <source>
        <dbReference type="EMBL" id="OLP99649.1"/>
    </source>
</evidence>